<dbReference type="InterPro" id="IPR014710">
    <property type="entry name" value="RmlC-like_jellyroll"/>
</dbReference>
<name>A0ABU8LKF0_9MICO</name>
<keyword evidence="3" id="KW-1185">Reference proteome</keyword>
<dbReference type="Pfam" id="PF07883">
    <property type="entry name" value="Cupin_2"/>
    <property type="match status" value="1"/>
</dbReference>
<dbReference type="InterPro" id="IPR011051">
    <property type="entry name" value="RmlC_Cupin_sf"/>
</dbReference>
<gene>
    <name evidence="2" type="ORF">WDU93_06405</name>
</gene>
<dbReference type="RefSeq" id="WP_337318724.1">
    <property type="nucleotide sequence ID" value="NZ_JBBDGN010000004.1"/>
</dbReference>
<evidence type="ECO:0000259" key="1">
    <source>
        <dbReference type="Pfam" id="PF07883"/>
    </source>
</evidence>
<dbReference type="InterPro" id="IPR052538">
    <property type="entry name" value="Flavonoid_dioxygenase-like"/>
</dbReference>
<dbReference type="SUPFAM" id="SSF51182">
    <property type="entry name" value="RmlC-like cupins"/>
    <property type="match status" value="1"/>
</dbReference>
<organism evidence="2 3">
    <name type="scientific">Microbacterium istanbulense</name>
    <dbReference type="NCBI Taxonomy" id="3122049"/>
    <lineage>
        <taxon>Bacteria</taxon>
        <taxon>Bacillati</taxon>
        <taxon>Actinomycetota</taxon>
        <taxon>Actinomycetes</taxon>
        <taxon>Micrococcales</taxon>
        <taxon>Microbacteriaceae</taxon>
        <taxon>Microbacterium</taxon>
    </lineage>
</organism>
<dbReference type="Proteomes" id="UP001366085">
    <property type="component" value="Unassembled WGS sequence"/>
</dbReference>
<protein>
    <submittedName>
        <fullName evidence="2">Cupin domain-containing protein</fullName>
    </submittedName>
</protein>
<reference evidence="2 3" key="1">
    <citation type="submission" date="2024-02" db="EMBL/GenBank/DDBJ databases">
        <authorList>
            <person name="Saticioglu I.B."/>
        </authorList>
    </citation>
    <scope>NUCLEOTIDE SEQUENCE [LARGE SCALE GENOMIC DNA]</scope>
    <source>
        <strain evidence="2 3">Mu-43</strain>
    </source>
</reference>
<evidence type="ECO:0000313" key="2">
    <source>
        <dbReference type="EMBL" id="MEJ1091324.1"/>
    </source>
</evidence>
<dbReference type="InterPro" id="IPR013096">
    <property type="entry name" value="Cupin_2"/>
</dbReference>
<dbReference type="PANTHER" id="PTHR43346">
    <property type="entry name" value="LIGAND BINDING DOMAIN PROTEIN, PUTATIVE (AFU_ORTHOLOGUE AFUA_6G14370)-RELATED"/>
    <property type="match status" value="1"/>
</dbReference>
<dbReference type="EMBL" id="JBBDGN010000004">
    <property type="protein sequence ID" value="MEJ1091324.1"/>
    <property type="molecule type" value="Genomic_DNA"/>
</dbReference>
<feature type="domain" description="Cupin type-2" evidence="1">
    <location>
        <begin position="33"/>
        <end position="102"/>
    </location>
</feature>
<accession>A0ABU8LKF0</accession>
<sequence length="123" mass="13670">MSSEVLRSADAALRFGDWGPGYLSQSDDAAFGVVVLRPGDEFGNHIHEHHTESFVVLEGRAEFWIDRQAPAILSAGDVLHAVPHEEHFVRNPFDETFRAVFVKTPWVDGDKVDKPWTPDASAS</sequence>
<comment type="caution">
    <text evidence="2">The sequence shown here is derived from an EMBL/GenBank/DDBJ whole genome shotgun (WGS) entry which is preliminary data.</text>
</comment>
<proteinExistence type="predicted"/>
<evidence type="ECO:0000313" key="3">
    <source>
        <dbReference type="Proteomes" id="UP001366085"/>
    </source>
</evidence>
<dbReference type="CDD" id="cd02208">
    <property type="entry name" value="cupin_RmlC-like"/>
    <property type="match status" value="1"/>
</dbReference>
<dbReference type="Gene3D" id="2.60.120.10">
    <property type="entry name" value="Jelly Rolls"/>
    <property type="match status" value="1"/>
</dbReference>
<dbReference type="PANTHER" id="PTHR43346:SF1">
    <property type="entry name" value="QUERCETIN 2,3-DIOXYGENASE-RELATED"/>
    <property type="match status" value="1"/>
</dbReference>